<gene>
    <name evidence="3" type="ORF">CAGEJMGA_01424</name>
    <name evidence="2" type="ORF">NTHI1209_01209</name>
</gene>
<proteinExistence type="predicted"/>
<keyword evidence="1" id="KW-0812">Transmembrane</keyword>
<organism evidence="2 4">
    <name type="scientific">Haemophilus influenzae</name>
    <dbReference type="NCBI Taxonomy" id="727"/>
    <lineage>
        <taxon>Bacteria</taxon>
        <taxon>Pseudomonadati</taxon>
        <taxon>Pseudomonadota</taxon>
        <taxon>Gammaproteobacteria</taxon>
        <taxon>Pasteurellales</taxon>
        <taxon>Pasteurellaceae</taxon>
        <taxon>Haemophilus</taxon>
    </lineage>
</organism>
<reference evidence="2 4" key="1">
    <citation type="submission" date="2014-05" db="EMBL/GenBank/DDBJ databases">
        <title>Methylome analysis of the phasevarions of Haemophilus influenzae.</title>
        <authorList>
            <person name="Atack J.M."/>
            <person name="Fox K.L."/>
            <person name="Power P.M."/>
            <person name="Clark T."/>
            <person name="Jurcisek J."/>
            <person name="Korlach J."/>
            <person name="Bakaletz L.O."/>
            <person name="Jennings M.P."/>
        </authorList>
    </citation>
    <scope>NUCLEOTIDE SEQUENCE [LARGE SCALE GENOMIC DNA]</scope>
    <source>
        <strain evidence="2 4">1209</strain>
    </source>
</reference>
<keyword evidence="1" id="KW-1133">Transmembrane helix</keyword>
<dbReference type="EMBL" id="JMQP01000002">
    <property type="protein sequence ID" value="KIS35602.1"/>
    <property type="molecule type" value="Genomic_DNA"/>
</dbReference>
<keyword evidence="1" id="KW-0472">Membrane</keyword>
<accession>A0A158SXK8</accession>
<dbReference type="Proteomes" id="UP000658741">
    <property type="component" value="Unassembled WGS sequence"/>
</dbReference>
<feature type="transmembrane region" description="Helical" evidence="1">
    <location>
        <begin position="20"/>
        <end position="40"/>
    </location>
</feature>
<evidence type="ECO:0000313" key="4">
    <source>
        <dbReference type="Proteomes" id="UP000050700"/>
    </source>
</evidence>
<evidence type="ECO:0000313" key="2">
    <source>
        <dbReference type="EMBL" id="KIS35602.1"/>
    </source>
</evidence>
<reference evidence="3" key="2">
    <citation type="submission" date="2019-05" db="EMBL/GenBank/DDBJ databases">
        <authorList>
            <person name="Hibberd M."/>
        </authorList>
    </citation>
    <scope>NUCLEOTIDE SEQUENCE</scope>
    <source>
        <strain evidence="3">Haemophilus_influenzae_BgEED16</strain>
    </source>
</reference>
<dbReference type="PATRIC" id="fig|727.582.peg.1109"/>
<protein>
    <submittedName>
        <fullName evidence="2">Uncharacterized protein</fullName>
    </submittedName>
</protein>
<comment type="caution">
    <text evidence="2">The sequence shown here is derived from an EMBL/GenBank/DDBJ whole genome shotgun (WGS) entry which is preliminary data.</text>
</comment>
<evidence type="ECO:0000313" key="3">
    <source>
        <dbReference type="EMBL" id="VTX72390.1"/>
    </source>
</evidence>
<name>A0A158SXK8_HAEIF</name>
<dbReference type="AlphaFoldDB" id="A0A158SXK8"/>
<sequence length="53" mass="6159">MEIITNFLPLFKEQAMQYGLWETTLAYLVLGVCFIIAWRLPNIINSIKNKGDK</sequence>
<dbReference type="Proteomes" id="UP000050700">
    <property type="component" value="Unassembled WGS sequence"/>
</dbReference>
<dbReference type="EMBL" id="CABFLD010000038">
    <property type="protein sequence ID" value="VTX72390.1"/>
    <property type="molecule type" value="Genomic_DNA"/>
</dbReference>
<evidence type="ECO:0000256" key="1">
    <source>
        <dbReference type="SAM" id="Phobius"/>
    </source>
</evidence>